<dbReference type="Proteomes" id="UP000658980">
    <property type="component" value="Unassembled WGS sequence"/>
</dbReference>
<evidence type="ECO:0000313" key="3">
    <source>
        <dbReference type="Proteomes" id="UP000658980"/>
    </source>
</evidence>
<name>A0ABR8W964_9BACL</name>
<gene>
    <name evidence="2" type="ORF">H9630_01795</name>
</gene>
<evidence type="ECO:0000256" key="1">
    <source>
        <dbReference type="SAM" id="Phobius"/>
    </source>
</evidence>
<keyword evidence="1" id="KW-0812">Transmembrane</keyword>
<dbReference type="RefSeq" id="WP_191713775.1">
    <property type="nucleotide sequence ID" value="NZ_JACSPU010000001.1"/>
</dbReference>
<protein>
    <submittedName>
        <fullName evidence="2">DUF4956 domain-containing protein</fullName>
    </submittedName>
</protein>
<dbReference type="EMBL" id="JACSPU010000001">
    <property type="protein sequence ID" value="MBD8013534.1"/>
    <property type="molecule type" value="Genomic_DNA"/>
</dbReference>
<feature type="transmembrane region" description="Helical" evidence="1">
    <location>
        <begin position="102"/>
        <end position="135"/>
    </location>
</feature>
<proteinExistence type="predicted"/>
<dbReference type="Pfam" id="PF16316">
    <property type="entry name" value="DUF4956"/>
    <property type="match status" value="1"/>
</dbReference>
<keyword evidence="3" id="KW-1185">Reference proteome</keyword>
<feature type="transmembrane region" description="Helical" evidence="1">
    <location>
        <begin position="53"/>
        <end position="82"/>
    </location>
</feature>
<reference evidence="2 3" key="1">
    <citation type="submission" date="2020-08" db="EMBL/GenBank/DDBJ databases">
        <title>A Genomic Blueprint of the Chicken Gut Microbiome.</title>
        <authorList>
            <person name="Gilroy R."/>
            <person name="Ravi A."/>
            <person name="Getino M."/>
            <person name="Pursley I."/>
            <person name="Horton D.L."/>
            <person name="Alikhan N.-F."/>
            <person name="Baker D."/>
            <person name="Gharbi K."/>
            <person name="Hall N."/>
            <person name="Watson M."/>
            <person name="Adriaenssens E.M."/>
            <person name="Foster-Nyarko E."/>
            <person name="Jarju S."/>
            <person name="Secka A."/>
            <person name="Antonio M."/>
            <person name="Oren A."/>
            <person name="Chaudhuri R."/>
            <person name="La Ragione R.M."/>
            <person name="Hildebrand F."/>
            <person name="Pallen M.J."/>
        </authorList>
    </citation>
    <scope>NUCLEOTIDE SEQUENCE [LARGE SCALE GENOMIC DNA]</scope>
    <source>
        <strain evidence="2 3">Sa1BUA13</strain>
    </source>
</reference>
<evidence type="ECO:0000313" key="2">
    <source>
        <dbReference type="EMBL" id="MBD8013534.1"/>
    </source>
</evidence>
<sequence>MATITELFQFNPETGESTIWMSFAAMAIALILSLIITTVYQHTFNGESYSQDFVHTIIMMSVVVSVVMNVVSGNAGVAFGLFAVFSLIRFRSAVTNAKDIAYIFFGLCVGMTCGLFQFQLAILLTLFASAVFYFLFKTNYAKGRDTQILKVTVPENLNHEKLLDDILKDKTVDHQLRQVETTNLGTMILYTFSIRSKPDTKDHELLDLIRERNANLKVSLSYLQPKEM</sequence>
<feature type="transmembrane region" description="Helical" evidence="1">
    <location>
        <begin position="20"/>
        <end position="41"/>
    </location>
</feature>
<dbReference type="InterPro" id="IPR032531">
    <property type="entry name" value="DUF4956"/>
</dbReference>
<keyword evidence="1" id="KW-1133">Transmembrane helix</keyword>
<keyword evidence="1" id="KW-0472">Membrane</keyword>
<comment type="caution">
    <text evidence="2">The sequence shown here is derived from an EMBL/GenBank/DDBJ whole genome shotgun (WGS) entry which is preliminary data.</text>
</comment>
<accession>A0ABR8W964</accession>
<organism evidence="2 3">
    <name type="scientific">Planococcus wigleyi</name>
    <dbReference type="NCBI Taxonomy" id="2762216"/>
    <lineage>
        <taxon>Bacteria</taxon>
        <taxon>Bacillati</taxon>
        <taxon>Bacillota</taxon>
        <taxon>Bacilli</taxon>
        <taxon>Bacillales</taxon>
        <taxon>Caryophanaceae</taxon>
        <taxon>Planococcus</taxon>
    </lineage>
</organism>